<gene>
    <name evidence="6" type="ORF">SK128_010134</name>
</gene>
<dbReference type="GO" id="GO:0006629">
    <property type="term" value="P:lipid metabolic process"/>
    <property type="evidence" value="ECO:0007669"/>
    <property type="project" value="TreeGrafter"/>
</dbReference>
<evidence type="ECO:0000313" key="6">
    <source>
        <dbReference type="EMBL" id="KAK7065460.1"/>
    </source>
</evidence>
<keyword evidence="7" id="KW-1185">Reference proteome</keyword>
<comment type="similarity">
    <text evidence="1 3 4">Belongs to the calycin superfamily. Lipocalin family.</text>
</comment>
<protein>
    <recommendedName>
        <fullName evidence="5">Lipocalin/cytosolic fatty-acid binding domain-containing protein</fullName>
    </recommendedName>
</protein>
<dbReference type="Proteomes" id="UP001381693">
    <property type="component" value="Unassembled WGS sequence"/>
</dbReference>
<dbReference type="Pfam" id="PF00061">
    <property type="entry name" value="Lipocalin"/>
    <property type="match status" value="1"/>
</dbReference>
<proteinExistence type="inferred from homology"/>
<feature type="domain" description="Lipocalin/cytosolic fatty-acid binding" evidence="5">
    <location>
        <begin position="49"/>
        <end position="186"/>
    </location>
</feature>
<dbReference type="PANTHER" id="PTHR10612">
    <property type="entry name" value="APOLIPOPROTEIN D"/>
    <property type="match status" value="1"/>
</dbReference>
<dbReference type="EMBL" id="JAXCGZ010020779">
    <property type="protein sequence ID" value="KAK7065460.1"/>
    <property type="molecule type" value="Genomic_DNA"/>
</dbReference>
<sequence length="192" mass="21286">MALLSTVMQFVALLCVLSLGYASDKPKFLEEGRCPIIEIPTGFSSQEFSGTWYRIGGLPNVEEKSVNCTVYDYQLTGSGYQVVSTGVQSDFTPVSQSSILTQKSPGLAQFNTVVRDKFDAEMVVVSTDYVSYACIFTCYNFRESHKAQFAWILSRKATLEKSKIATCQVELRKVGVPIVQLRGTYQGEACNH</sequence>
<evidence type="ECO:0000256" key="3">
    <source>
        <dbReference type="PIRNR" id="PIRNR036893"/>
    </source>
</evidence>
<evidence type="ECO:0000313" key="7">
    <source>
        <dbReference type="Proteomes" id="UP001381693"/>
    </source>
</evidence>
<dbReference type="InterPro" id="IPR003057">
    <property type="entry name" value="Invtbrt_color"/>
</dbReference>
<dbReference type="GO" id="GO:0031409">
    <property type="term" value="F:pigment binding"/>
    <property type="evidence" value="ECO:0007669"/>
    <property type="project" value="InterPro"/>
</dbReference>
<name>A0AAN8WFN5_HALRR</name>
<evidence type="ECO:0000256" key="4">
    <source>
        <dbReference type="RuleBase" id="RU003695"/>
    </source>
</evidence>
<dbReference type="PANTHER" id="PTHR10612:SF62">
    <property type="entry name" value="LIPOCALIN_CYTOSOLIC FATTY-ACID BINDING DOMAIN-CONTAINING PROTEIN"/>
    <property type="match status" value="1"/>
</dbReference>
<keyword evidence="3" id="KW-0732">Signal</keyword>
<evidence type="ECO:0000256" key="2">
    <source>
        <dbReference type="ARBA" id="ARBA00023157"/>
    </source>
</evidence>
<dbReference type="SUPFAM" id="SSF50814">
    <property type="entry name" value="Lipocalins"/>
    <property type="match status" value="1"/>
</dbReference>
<evidence type="ECO:0000259" key="5">
    <source>
        <dbReference type="Pfam" id="PF00061"/>
    </source>
</evidence>
<feature type="chain" id="PRO_5042674832" description="Lipocalin/cytosolic fatty-acid binding domain-containing protein" evidence="3">
    <location>
        <begin position="23"/>
        <end position="192"/>
    </location>
</feature>
<dbReference type="PIRSF" id="PIRSF036893">
    <property type="entry name" value="Lipocalin_ApoD"/>
    <property type="match status" value="1"/>
</dbReference>
<dbReference type="PROSITE" id="PS00213">
    <property type="entry name" value="LIPOCALIN"/>
    <property type="match status" value="1"/>
</dbReference>
<evidence type="ECO:0000256" key="1">
    <source>
        <dbReference type="ARBA" id="ARBA00006889"/>
    </source>
</evidence>
<dbReference type="AlphaFoldDB" id="A0AAN8WFN5"/>
<dbReference type="PRINTS" id="PR01273">
    <property type="entry name" value="INVTBRTCOLOR"/>
</dbReference>
<dbReference type="GO" id="GO:0005737">
    <property type="term" value="C:cytoplasm"/>
    <property type="evidence" value="ECO:0007669"/>
    <property type="project" value="TreeGrafter"/>
</dbReference>
<accession>A0AAN8WFN5</accession>
<reference evidence="6 7" key="1">
    <citation type="submission" date="2023-11" db="EMBL/GenBank/DDBJ databases">
        <title>Halocaridina rubra genome assembly.</title>
        <authorList>
            <person name="Smith C."/>
        </authorList>
    </citation>
    <scope>NUCLEOTIDE SEQUENCE [LARGE SCALE GENOMIC DNA]</scope>
    <source>
        <strain evidence="6">EP-1</strain>
        <tissue evidence="6">Whole</tissue>
    </source>
</reference>
<dbReference type="Gene3D" id="2.40.128.20">
    <property type="match status" value="1"/>
</dbReference>
<comment type="caution">
    <text evidence="6">The sequence shown here is derived from an EMBL/GenBank/DDBJ whole genome shotgun (WGS) entry which is preliminary data.</text>
</comment>
<dbReference type="GO" id="GO:0000302">
    <property type="term" value="P:response to reactive oxygen species"/>
    <property type="evidence" value="ECO:0007669"/>
    <property type="project" value="TreeGrafter"/>
</dbReference>
<dbReference type="InterPro" id="IPR022271">
    <property type="entry name" value="Lipocalin_ApoD"/>
</dbReference>
<dbReference type="InterPro" id="IPR012674">
    <property type="entry name" value="Calycin"/>
</dbReference>
<keyword evidence="2" id="KW-1015">Disulfide bond</keyword>
<dbReference type="InterPro" id="IPR000566">
    <property type="entry name" value="Lipocln_cytosolic_FA-bd_dom"/>
</dbReference>
<feature type="signal peptide" evidence="3">
    <location>
        <begin position="1"/>
        <end position="22"/>
    </location>
</feature>
<organism evidence="6 7">
    <name type="scientific">Halocaridina rubra</name>
    <name type="common">Hawaiian red shrimp</name>
    <dbReference type="NCBI Taxonomy" id="373956"/>
    <lineage>
        <taxon>Eukaryota</taxon>
        <taxon>Metazoa</taxon>
        <taxon>Ecdysozoa</taxon>
        <taxon>Arthropoda</taxon>
        <taxon>Crustacea</taxon>
        <taxon>Multicrustacea</taxon>
        <taxon>Malacostraca</taxon>
        <taxon>Eumalacostraca</taxon>
        <taxon>Eucarida</taxon>
        <taxon>Decapoda</taxon>
        <taxon>Pleocyemata</taxon>
        <taxon>Caridea</taxon>
        <taxon>Atyoidea</taxon>
        <taxon>Atyidae</taxon>
        <taxon>Halocaridina</taxon>
    </lineage>
</organism>
<dbReference type="InterPro" id="IPR022272">
    <property type="entry name" value="Lipocalin_CS"/>
</dbReference>